<dbReference type="GeneID" id="57043988"/>
<evidence type="ECO:0000313" key="3">
    <source>
        <dbReference type="Proteomes" id="UP000269226"/>
    </source>
</evidence>
<feature type="transmembrane region" description="Helical" evidence="1">
    <location>
        <begin position="108"/>
        <end position="125"/>
    </location>
</feature>
<dbReference type="Proteomes" id="UP000269226">
    <property type="component" value="Chromosome"/>
</dbReference>
<feature type="transmembrane region" description="Helical" evidence="1">
    <location>
        <begin position="371"/>
        <end position="394"/>
    </location>
</feature>
<dbReference type="AlphaFoldDB" id="A0A2Z5Y418"/>
<keyword evidence="1" id="KW-1133">Transmembrane helix</keyword>
<feature type="transmembrane region" description="Helical" evidence="1">
    <location>
        <begin position="539"/>
        <end position="561"/>
    </location>
</feature>
<dbReference type="RefSeq" id="WP_232048026.1">
    <property type="nucleotide sequence ID" value="NZ_AP018492.1"/>
</dbReference>
<keyword evidence="1" id="KW-0472">Membrane</keyword>
<feature type="transmembrane region" description="Helical" evidence="1">
    <location>
        <begin position="271"/>
        <end position="292"/>
    </location>
</feature>
<evidence type="ECO:0000256" key="1">
    <source>
        <dbReference type="SAM" id="Phobius"/>
    </source>
</evidence>
<reference evidence="2 3" key="1">
    <citation type="submission" date="2018-01" db="EMBL/GenBank/DDBJ databases">
        <title>Whole genome sequence of Melissococcus plutonius DAT561.</title>
        <authorList>
            <person name="Okumura K."/>
            <person name="Takamatsu D."/>
            <person name="Okura M."/>
        </authorList>
    </citation>
    <scope>NUCLEOTIDE SEQUENCE [LARGE SCALE GENOMIC DNA]</scope>
    <source>
        <strain evidence="2 3">DAT561</strain>
    </source>
</reference>
<feature type="transmembrane region" description="Helical" evidence="1">
    <location>
        <begin position="12"/>
        <end position="31"/>
    </location>
</feature>
<feature type="transmembrane region" description="Helical" evidence="1">
    <location>
        <begin position="342"/>
        <end position="359"/>
    </location>
</feature>
<protein>
    <submittedName>
        <fullName evidence="2">Uncharacterized protein</fullName>
    </submittedName>
</protein>
<sequence length="568" mass="65487">MNKLANHPLKKSIPFSIIGFVTFLFILPQWLSKSMIIGSDAMFHFNRFYETMMQIKQGNFSYYLSLYGFQQSGRIVNALYGPFMAYFQGLLALMGGSWFHYQLLSNSVLYFIAGSMMFLFLKKAIQSNRLALWGALIYMSTYSIQYWTIRQGFSSWGAAFFPLCLLPMLTLVNQKKIPVIPLSLAVALMFQIHLFSAGLLVACYLPIIFYLFIHSSEKGRFFWNGLCSLFLFICLTLNIWLSLFSIYGQNSIATVYTNTKMSESTINQHSFYWLISPIIISVILVLQFVLSLKYWKKMNLLSKFAFLLLLVFLLLSSSLVPWDDLIRKKFWLAELTQFPFRFFIPATNLGIYLFAYSLKESFIQMKNLKKIGNLIIILSVLQTVLLIHSTSLRWHQTNQSIARRGATFIKKQEIIKTKSSFFSTKMDQSLRAVQKPTPDYLPIYQKKNRNMYHAYRDTIIHASNRFTKKVVGNQLVVTWQSTSTKKVSVPIIKYAATQLTLNGKQLKSTDFTLGAIGTPIIKQKKGTNQLMIRYQSPSYFTLCLLSTIGSWVCLLIVFIVCNHSKIRK</sequence>
<keyword evidence="1" id="KW-0812">Transmembrane</keyword>
<feature type="transmembrane region" description="Helical" evidence="1">
    <location>
        <begin position="304"/>
        <end position="322"/>
    </location>
</feature>
<gene>
    <name evidence="2" type="ORF">DAT561_1456</name>
</gene>
<name>A0A2Z5Y418_9ENTE</name>
<dbReference type="EMBL" id="AP018492">
    <property type="protein sequence ID" value="BBC61554.1"/>
    <property type="molecule type" value="Genomic_DNA"/>
</dbReference>
<feature type="transmembrane region" description="Helical" evidence="1">
    <location>
        <begin position="156"/>
        <end position="172"/>
    </location>
</feature>
<organism evidence="2 3">
    <name type="scientific">Melissococcus plutonius</name>
    <dbReference type="NCBI Taxonomy" id="33970"/>
    <lineage>
        <taxon>Bacteria</taxon>
        <taxon>Bacillati</taxon>
        <taxon>Bacillota</taxon>
        <taxon>Bacilli</taxon>
        <taxon>Lactobacillales</taxon>
        <taxon>Enterococcaceae</taxon>
        <taxon>Melissococcus</taxon>
    </lineage>
</organism>
<proteinExistence type="predicted"/>
<feature type="transmembrane region" description="Helical" evidence="1">
    <location>
        <begin position="192"/>
        <end position="213"/>
    </location>
</feature>
<accession>A0A2Z5Y418</accession>
<feature type="transmembrane region" description="Helical" evidence="1">
    <location>
        <begin position="225"/>
        <end position="247"/>
    </location>
</feature>
<evidence type="ECO:0000313" key="2">
    <source>
        <dbReference type="EMBL" id="BBC61554.1"/>
    </source>
</evidence>